<dbReference type="Proteomes" id="UP001213000">
    <property type="component" value="Unassembled WGS sequence"/>
</dbReference>
<organism evidence="1 2">
    <name type="scientific">Leucocoprinus birnbaumii</name>
    <dbReference type="NCBI Taxonomy" id="56174"/>
    <lineage>
        <taxon>Eukaryota</taxon>
        <taxon>Fungi</taxon>
        <taxon>Dikarya</taxon>
        <taxon>Basidiomycota</taxon>
        <taxon>Agaricomycotina</taxon>
        <taxon>Agaricomycetes</taxon>
        <taxon>Agaricomycetidae</taxon>
        <taxon>Agaricales</taxon>
        <taxon>Agaricineae</taxon>
        <taxon>Agaricaceae</taxon>
        <taxon>Leucocoprinus</taxon>
    </lineage>
</organism>
<dbReference type="AlphaFoldDB" id="A0AAD5W2V9"/>
<dbReference type="EMBL" id="JANIEX010000038">
    <property type="protein sequence ID" value="KAJ3575403.1"/>
    <property type="molecule type" value="Genomic_DNA"/>
</dbReference>
<gene>
    <name evidence="1" type="ORF">NP233_g1125</name>
</gene>
<evidence type="ECO:0000313" key="1">
    <source>
        <dbReference type="EMBL" id="KAJ3575403.1"/>
    </source>
</evidence>
<sequence length="227" mass="24452">MGRSIKPYCLLYTPATCKLLAAMVGWMRNCRFSLLCFSLLLVQVPSGFGYPLVQEASIGITGTVTLPYNFTLAAYNTTLPNHDKNGAPLVLGQNGATSGVTPHVTSTRASFPYDDYPTLGLINGSLRAYSSDGSWNTNATQVRSGSTLGWVTTTRFATPAPEIYSAVTVPLAKYPLLAAFGHHDLWSLCPFPGRLGQTNVVYDVAAATNGGFDPQRCYAVILFIIRV</sequence>
<comment type="caution">
    <text evidence="1">The sequence shown here is derived from an EMBL/GenBank/DDBJ whole genome shotgun (WGS) entry which is preliminary data.</text>
</comment>
<accession>A0AAD5W2V9</accession>
<keyword evidence="2" id="KW-1185">Reference proteome</keyword>
<reference evidence="1" key="1">
    <citation type="submission" date="2022-07" db="EMBL/GenBank/DDBJ databases">
        <title>Genome Sequence of Leucocoprinus birnbaumii.</title>
        <authorList>
            <person name="Buettner E."/>
        </authorList>
    </citation>
    <scope>NUCLEOTIDE SEQUENCE</scope>
    <source>
        <strain evidence="1">VT141</strain>
    </source>
</reference>
<protein>
    <submittedName>
        <fullName evidence="1">Uncharacterized protein</fullName>
    </submittedName>
</protein>
<name>A0AAD5W2V9_9AGAR</name>
<proteinExistence type="predicted"/>
<evidence type="ECO:0000313" key="2">
    <source>
        <dbReference type="Proteomes" id="UP001213000"/>
    </source>
</evidence>